<name>A0A7V8VF38_9BACT</name>
<gene>
    <name evidence="3" type="ORF">H0921_11555</name>
</gene>
<dbReference type="AlphaFoldDB" id="A0A7V8VF38"/>
<proteinExistence type="predicted"/>
<evidence type="ECO:0000313" key="3">
    <source>
        <dbReference type="EMBL" id="MBA2226796.1"/>
    </source>
</evidence>
<evidence type="ECO:0000256" key="1">
    <source>
        <dbReference type="SAM" id="MobiDB-lite"/>
    </source>
</evidence>
<keyword evidence="2" id="KW-0732">Signal</keyword>
<accession>A0A7V8VF38</accession>
<reference evidence="3 4" key="1">
    <citation type="submission" date="2020-07" db="EMBL/GenBank/DDBJ databases">
        <title>Thermogemmata thermophila gen. nov., sp. nov., a novel moderate thermophilic planctomycete from a Kamchatka hot spring.</title>
        <authorList>
            <person name="Elcheninov A.G."/>
            <person name="Podosokorskaya O.A."/>
            <person name="Kovaleva O.L."/>
            <person name="Novikov A."/>
            <person name="Bonch-Osmolovskaya E.A."/>
            <person name="Toshchakov S.V."/>
            <person name="Kublanov I.V."/>
        </authorList>
    </citation>
    <scope>NUCLEOTIDE SEQUENCE [LARGE SCALE GENOMIC DNA]</scope>
    <source>
        <strain evidence="3 4">2918</strain>
    </source>
</reference>
<protein>
    <recommendedName>
        <fullName evidence="5">DUF5666 domain-containing protein</fullName>
    </recommendedName>
</protein>
<sequence>MRGTTMPMVGLGLLLGWLSVAATAAAVQEPKEPKEGQRKGTVVGVVTAKGENWIEVKADGEEKARRYVPHWRGGAPAQGGGPDKAMVAQIRATPVGSRVRLEWEFEERPRVVKLELLKKAGEQPKDKSKEHGVSELQRSGTVTGVLRSKKEQGKNVVLEVQAPGEEKARSYFVQFDPKVQGPIPEVLQAVRAAPVGSQVHLEWAATGHGPAIVRFQVLRTGERK</sequence>
<organism evidence="3 4">
    <name type="scientific">Thermogemmata fonticola</name>
    <dbReference type="NCBI Taxonomy" id="2755323"/>
    <lineage>
        <taxon>Bacteria</taxon>
        <taxon>Pseudomonadati</taxon>
        <taxon>Planctomycetota</taxon>
        <taxon>Planctomycetia</taxon>
        <taxon>Gemmatales</taxon>
        <taxon>Gemmataceae</taxon>
        <taxon>Thermogemmata</taxon>
    </lineage>
</organism>
<keyword evidence="4" id="KW-1185">Reference proteome</keyword>
<feature type="chain" id="PRO_5031505582" description="DUF5666 domain-containing protein" evidence="2">
    <location>
        <begin position="25"/>
        <end position="224"/>
    </location>
</feature>
<feature type="compositionally biased region" description="Basic and acidic residues" evidence="1">
    <location>
        <begin position="121"/>
        <end position="133"/>
    </location>
</feature>
<dbReference type="Proteomes" id="UP000542342">
    <property type="component" value="Unassembled WGS sequence"/>
</dbReference>
<feature type="signal peptide" evidence="2">
    <location>
        <begin position="1"/>
        <end position="24"/>
    </location>
</feature>
<evidence type="ECO:0000256" key="2">
    <source>
        <dbReference type="SAM" id="SignalP"/>
    </source>
</evidence>
<dbReference type="RefSeq" id="WP_194538240.1">
    <property type="nucleotide sequence ID" value="NZ_JACEFB010000008.1"/>
</dbReference>
<comment type="caution">
    <text evidence="3">The sequence shown here is derived from an EMBL/GenBank/DDBJ whole genome shotgun (WGS) entry which is preliminary data.</text>
</comment>
<evidence type="ECO:0008006" key="5">
    <source>
        <dbReference type="Google" id="ProtNLM"/>
    </source>
</evidence>
<dbReference type="EMBL" id="JACEFB010000008">
    <property type="protein sequence ID" value="MBA2226796.1"/>
    <property type="molecule type" value="Genomic_DNA"/>
</dbReference>
<evidence type="ECO:0000313" key="4">
    <source>
        <dbReference type="Proteomes" id="UP000542342"/>
    </source>
</evidence>
<feature type="region of interest" description="Disordered" evidence="1">
    <location>
        <begin position="121"/>
        <end position="148"/>
    </location>
</feature>